<keyword evidence="2" id="KW-1185">Reference proteome</keyword>
<organism evidence="1 2">
    <name type="scientific">Cyclopterus lumpus</name>
    <name type="common">Lumpsucker</name>
    <dbReference type="NCBI Taxonomy" id="8103"/>
    <lineage>
        <taxon>Eukaryota</taxon>
        <taxon>Metazoa</taxon>
        <taxon>Chordata</taxon>
        <taxon>Craniata</taxon>
        <taxon>Vertebrata</taxon>
        <taxon>Euteleostomi</taxon>
        <taxon>Actinopterygii</taxon>
        <taxon>Neopterygii</taxon>
        <taxon>Teleostei</taxon>
        <taxon>Neoteleostei</taxon>
        <taxon>Acanthomorphata</taxon>
        <taxon>Eupercaria</taxon>
        <taxon>Perciformes</taxon>
        <taxon>Cottioidei</taxon>
        <taxon>Cottales</taxon>
        <taxon>Cyclopteridae</taxon>
        <taxon>Cyclopterus</taxon>
    </lineage>
</organism>
<evidence type="ECO:0000313" key="2">
    <source>
        <dbReference type="Proteomes" id="UP000694565"/>
    </source>
</evidence>
<dbReference type="SUPFAM" id="SSF50814">
    <property type="entry name" value="Lipocalins"/>
    <property type="match status" value="1"/>
</dbReference>
<dbReference type="Proteomes" id="UP000694565">
    <property type="component" value="Unplaced"/>
</dbReference>
<reference evidence="1" key="2">
    <citation type="submission" date="2025-09" db="UniProtKB">
        <authorList>
            <consortium name="Ensembl"/>
        </authorList>
    </citation>
    <scope>IDENTIFICATION</scope>
</reference>
<reference evidence="1" key="1">
    <citation type="submission" date="2025-08" db="UniProtKB">
        <authorList>
            <consortium name="Ensembl"/>
        </authorList>
    </citation>
    <scope>IDENTIFICATION</scope>
</reference>
<dbReference type="AlphaFoldDB" id="A0A8C3AFX2"/>
<protein>
    <submittedName>
        <fullName evidence="1">Uncharacterized protein</fullName>
    </submittedName>
</protein>
<evidence type="ECO:0000313" key="1">
    <source>
        <dbReference type="Ensembl" id="ENSCLMP00005041381.1"/>
    </source>
</evidence>
<dbReference type="Gene3D" id="2.40.128.20">
    <property type="match status" value="1"/>
</dbReference>
<name>A0A8C3AFX2_CYCLU</name>
<dbReference type="Ensembl" id="ENSCLMT00005042898.1">
    <property type="protein sequence ID" value="ENSCLMP00005041381.1"/>
    <property type="gene ID" value="ENSCLMG00005019396.1"/>
</dbReference>
<dbReference type="InterPro" id="IPR012674">
    <property type="entry name" value="Calycin"/>
</dbReference>
<sequence>HIRKQYHLLYTSQKHYITRVFSTGVGFATRQVGNLTKPTTLISVEGDVVTVKTQSHLWTEQDYLSSPLSNLFAAGCSFIFTVET</sequence>
<accession>A0A8C3AFX2</accession>
<proteinExistence type="predicted"/>